<dbReference type="PANTHER" id="PTHR33640">
    <property type="entry name" value="TRANSMEMBRANE PROTEIN"/>
    <property type="match status" value="1"/>
</dbReference>
<dbReference type="EnsemblPlants" id="Kaladp0018s0244.1.v1.1">
    <property type="protein sequence ID" value="Kaladp0018s0244.1.v1.1.CDS.1"/>
    <property type="gene ID" value="Kaladp0018s0244.v1.1"/>
</dbReference>
<evidence type="ECO:0000256" key="1">
    <source>
        <dbReference type="SAM" id="MobiDB-lite"/>
    </source>
</evidence>
<keyword evidence="4" id="KW-1185">Reference proteome</keyword>
<keyword evidence="2" id="KW-1133">Transmembrane helix</keyword>
<proteinExistence type="predicted"/>
<sequence>MDSFQAGALKLDQACAKLRRQKLHKLGCLFRVMEIALFLIFLWRNILLNSPQFPVTLKFLTGEGFQELLLTLSSPRVVFLIGNAIVLILFADSRQYLASAELKPKLDFYAEYTHNCAKRLTEKEKTSAKEKMIQVDCPEQDSQKLRTYKRGKSEKIAVKKRKAELRRSATESCRQLISAAGEAGEEEEGGEKGMSDDEFRDMVEAFIARQQRNLREE</sequence>
<feature type="transmembrane region" description="Helical" evidence="2">
    <location>
        <begin position="68"/>
        <end position="90"/>
    </location>
</feature>
<organism evidence="3 4">
    <name type="scientific">Kalanchoe fedtschenkoi</name>
    <name type="common">Lavender scallops</name>
    <name type="synonym">South American air plant</name>
    <dbReference type="NCBI Taxonomy" id="63787"/>
    <lineage>
        <taxon>Eukaryota</taxon>
        <taxon>Viridiplantae</taxon>
        <taxon>Streptophyta</taxon>
        <taxon>Embryophyta</taxon>
        <taxon>Tracheophyta</taxon>
        <taxon>Spermatophyta</taxon>
        <taxon>Magnoliopsida</taxon>
        <taxon>eudicotyledons</taxon>
        <taxon>Gunneridae</taxon>
        <taxon>Pentapetalae</taxon>
        <taxon>Saxifragales</taxon>
        <taxon>Crassulaceae</taxon>
        <taxon>Kalanchoe</taxon>
    </lineage>
</organism>
<feature type="compositionally biased region" description="Basic and acidic residues" evidence="1">
    <location>
        <begin position="190"/>
        <end position="199"/>
    </location>
</feature>
<evidence type="ECO:0008006" key="5">
    <source>
        <dbReference type="Google" id="ProtNLM"/>
    </source>
</evidence>
<reference evidence="3" key="1">
    <citation type="submission" date="2021-01" db="UniProtKB">
        <authorList>
            <consortium name="EnsemblPlants"/>
        </authorList>
    </citation>
    <scope>IDENTIFICATION</scope>
</reference>
<dbReference type="OMA" id="ENAYCEQ"/>
<evidence type="ECO:0000313" key="3">
    <source>
        <dbReference type="EnsemblPlants" id="Kaladp0018s0244.1.v1.1.CDS.1"/>
    </source>
</evidence>
<name>A0A7N0T270_KALFE</name>
<keyword evidence="2" id="KW-0812">Transmembrane</keyword>
<feature type="transmembrane region" description="Helical" evidence="2">
    <location>
        <begin position="28"/>
        <end position="48"/>
    </location>
</feature>
<keyword evidence="2" id="KW-0472">Membrane</keyword>
<dbReference type="Proteomes" id="UP000594263">
    <property type="component" value="Unplaced"/>
</dbReference>
<dbReference type="Gramene" id="Kaladp0018s0244.1.v1.1">
    <property type="protein sequence ID" value="Kaladp0018s0244.1.v1.1.CDS.1"/>
    <property type="gene ID" value="Kaladp0018s0244.v1.1"/>
</dbReference>
<accession>A0A7N0T270</accession>
<evidence type="ECO:0000313" key="4">
    <source>
        <dbReference type="Proteomes" id="UP000594263"/>
    </source>
</evidence>
<protein>
    <recommendedName>
        <fullName evidence="5">DUF4408 domain-containing protein</fullName>
    </recommendedName>
</protein>
<dbReference type="PANTHER" id="PTHR33640:SF8">
    <property type="entry name" value="TRANSMEMBRANE PROTEIN"/>
    <property type="match status" value="1"/>
</dbReference>
<dbReference type="AlphaFoldDB" id="A0A7N0T270"/>
<evidence type="ECO:0000256" key="2">
    <source>
        <dbReference type="SAM" id="Phobius"/>
    </source>
</evidence>
<feature type="region of interest" description="Disordered" evidence="1">
    <location>
        <begin position="178"/>
        <end position="199"/>
    </location>
</feature>